<organism evidence="3 4">
    <name type="scientific">Phormidium tenue NIES-30</name>
    <dbReference type="NCBI Taxonomy" id="549789"/>
    <lineage>
        <taxon>Bacteria</taxon>
        <taxon>Bacillati</taxon>
        <taxon>Cyanobacteriota</taxon>
        <taxon>Cyanophyceae</taxon>
        <taxon>Oscillatoriophycideae</taxon>
        <taxon>Oscillatoriales</taxon>
        <taxon>Oscillatoriaceae</taxon>
        <taxon>Phormidium</taxon>
    </lineage>
</organism>
<sequence>MEFLQALLPSSSLFRLESYTIESGDCLLLTLSSTQAIIPCPLCGGLTHRIHSHYERTLADLPCVHFRLRLILQVCKFFCPNTECRRRIFTERLPEVAAPWARKTVRLIQRLQSIGLALGGAAGARLGDCLGYAACGSTLMNQLQQLPLPDVTTPKVLGVDDFAFRKGHNYGTILVDLETHQPIALLADRKAETLVEWLQAHLGIEVLSRDRSKTYKRAMTEGAPEAIQVADRFHLVKNLSETLEQAFGSYRSELKAAEQSQHQIAIADAPEETVLAMPKPTATETSQQQIHQNQQRKIDQQKTIKSLRAQGWLQTAIAQTVGVSLKTVERYSTLPDFPEIPPRRPTFGRSLLDPYKPQLLDWWNSGIREPSLLMKLLKPCGFEGSLRTVQRYLSGLREAQGLPPVRIKVAQALPKVVDPQSPPFTPRQAAYLVVLKPDNRQAEETDLLERVVQQHPDLSQLVVLADAFLQLLRQRQADAFDDWLLKAARCALKPLQTFAKGLFDDYAAVKASLMTEVSNGPVEGLNNKLKMLKRQMYGRANLELLAKRFIMAA</sequence>
<feature type="domain" description="Transposase IS204/IS1001/IS1096/IS1165 zinc-finger" evidence="2">
    <location>
        <begin position="39"/>
        <end position="81"/>
    </location>
</feature>
<dbReference type="InterPro" id="IPR047951">
    <property type="entry name" value="Transpos_ISL3"/>
</dbReference>
<gene>
    <name evidence="3" type="ORF">NIES30_25500</name>
</gene>
<evidence type="ECO:0000259" key="2">
    <source>
        <dbReference type="Pfam" id="PF14690"/>
    </source>
</evidence>
<dbReference type="PANTHER" id="PTHR33498:SF1">
    <property type="entry name" value="TRANSPOSASE FOR INSERTION SEQUENCE ELEMENT IS1557"/>
    <property type="match status" value="1"/>
</dbReference>
<protein>
    <submittedName>
        <fullName evidence="3">ISL3 family transposase</fullName>
    </submittedName>
</protein>
<dbReference type="Pfam" id="PF01610">
    <property type="entry name" value="DDE_Tnp_ISL3"/>
    <property type="match status" value="2"/>
</dbReference>
<dbReference type="AlphaFoldDB" id="A0A1U7IXY8"/>
<dbReference type="InterPro" id="IPR029261">
    <property type="entry name" value="Transposase_Znf"/>
</dbReference>
<dbReference type="NCBIfam" id="NF033550">
    <property type="entry name" value="transpos_ISL3"/>
    <property type="match status" value="1"/>
</dbReference>
<dbReference type="Pfam" id="PF14690">
    <property type="entry name" value="Zn_ribbon_ISL3"/>
    <property type="match status" value="1"/>
</dbReference>
<dbReference type="STRING" id="549789.NIES30_25500"/>
<accession>A0A1U7IXY8</accession>
<proteinExistence type="predicted"/>
<comment type="caution">
    <text evidence="3">The sequence shown here is derived from an EMBL/GenBank/DDBJ whole genome shotgun (WGS) entry which is preliminary data.</text>
</comment>
<evidence type="ECO:0000313" key="3">
    <source>
        <dbReference type="EMBL" id="OKH43145.1"/>
    </source>
</evidence>
<dbReference type="PANTHER" id="PTHR33498">
    <property type="entry name" value="TRANSPOSASE FOR INSERTION SEQUENCE ELEMENT IS1557"/>
    <property type="match status" value="1"/>
</dbReference>
<name>A0A1U7IXY8_9CYAN</name>
<evidence type="ECO:0000313" key="4">
    <source>
        <dbReference type="Proteomes" id="UP000185557"/>
    </source>
</evidence>
<dbReference type="RefSeq" id="WP_073611273.1">
    <property type="nucleotide sequence ID" value="NZ_MRCG01000037.1"/>
</dbReference>
<dbReference type="EMBL" id="MRCG01000037">
    <property type="protein sequence ID" value="OKH43145.1"/>
    <property type="molecule type" value="Genomic_DNA"/>
</dbReference>
<dbReference type="OrthoDB" id="524863at2"/>
<keyword evidence="4" id="KW-1185">Reference proteome</keyword>
<feature type="domain" description="Transposase IS204/IS1001/IS1096/IS1165 DDE" evidence="1">
    <location>
        <begin position="427"/>
        <end position="547"/>
    </location>
</feature>
<dbReference type="Proteomes" id="UP000185557">
    <property type="component" value="Unassembled WGS sequence"/>
</dbReference>
<dbReference type="InterPro" id="IPR002560">
    <property type="entry name" value="Transposase_DDE"/>
</dbReference>
<evidence type="ECO:0000259" key="1">
    <source>
        <dbReference type="Pfam" id="PF01610"/>
    </source>
</evidence>
<feature type="domain" description="Transposase IS204/IS1001/IS1096/IS1165 DDE" evidence="1">
    <location>
        <begin position="157"/>
        <end position="257"/>
    </location>
</feature>
<reference evidence="3 4" key="1">
    <citation type="submission" date="2016-11" db="EMBL/GenBank/DDBJ databases">
        <title>Draft Genome Sequences of Nine Cyanobacterial Strains from Diverse Habitats.</title>
        <authorList>
            <person name="Zhu T."/>
            <person name="Hou S."/>
            <person name="Lu X."/>
            <person name="Hess W.R."/>
        </authorList>
    </citation>
    <scope>NUCLEOTIDE SEQUENCE [LARGE SCALE GENOMIC DNA]</scope>
    <source>
        <strain evidence="3 4">NIES-30</strain>
    </source>
</reference>